<dbReference type="Pfam" id="PF07517">
    <property type="entry name" value="SecA_DEAD"/>
    <property type="match status" value="1"/>
</dbReference>
<keyword evidence="6 12" id="KW-0547">Nucleotide-binding</keyword>
<evidence type="ECO:0000256" key="10">
    <source>
        <dbReference type="ARBA" id="ARBA00023010"/>
    </source>
</evidence>
<dbReference type="InterPro" id="IPR014001">
    <property type="entry name" value="Helicase_ATP-bd"/>
</dbReference>
<dbReference type="InterPro" id="IPR011116">
    <property type="entry name" value="SecA_Wing/Scaffold"/>
</dbReference>
<dbReference type="EMBL" id="JAKRKC020000001">
    <property type="protein sequence ID" value="MCK2212607.1"/>
    <property type="molecule type" value="Genomic_DNA"/>
</dbReference>
<gene>
    <name evidence="16" type="primary">secA2</name>
    <name evidence="12" type="synonym">secA</name>
    <name evidence="16" type="ORF">MF672_002150</name>
</gene>
<dbReference type="Gene3D" id="3.40.50.300">
    <property type="entry name" value="P-loop containing nucleotide triphosphate hydrolases"/>
    <property type="match status" value="3"/>
</dbReference>
<keyword evidence="7 12" id="KW-0067">ATP-binding</keyword>
<dbReference type="PANTHER" id="PTHR30612:SF0">
    <property type="entry name" value="CHLOROPLAST PROTEIN-TRANSPORTING ATPASE"/>
    <property type="match status" value="1"/>
</dbReference>
<feature type="domain" description="Helicase ATP-binding" evidence="13">
    <location>
        <begin position="76"/>
        <end position="235"/>
    </location>
</feature>
<keyword evidence="17" id="KW-1185">Reference proteome</keyword>
<protein>
    <recommendedName>
        <fullName evidence="12">Protein translocase subunit SecA</fullName>
        <ecNumber evidence="12">7.4.2.8</ecNumber>
    </recommendedName>
</protein>
<evidence type="ECO:0000256" key="3">
    <source>
        <dbReference type="ARBA" id="ARBA00022448"/>
    </source>
</evidence>
<name>A0ABT0FJV9_9ACTN</name>
<keyword evidence="3 12" id="KW-0813">Transport</keyword>
<dbReference type="InterPro" id="IPR036670">
    <property type="entry name" value="SecA_X-link_sf"/>
</dbReference>
<dbReference type="CDD" id="cd18803">
    <property type="entry name" value="SF2_C_secA"/>
    <property type="match status" value="1"/>
</dbReference>
<dbReference type="SMART" id="SM00957">
    <property type="entry name" value="SecA_DEAD"/>
    <property type="match status" value="1"/>
</dbReference>
<comment type="function">
    <text evidence="12">Part of the Sec protein translocase complex. Interacts with the SecYEG preprotein conducting channel. Has a central role in coupling the hydrolysis of ATP to the transfer of proteins into and across the cell membrane, serving as an ATP-driven molecular motor driving the stepwise translocation of polypeptide chains across the membrane.</text>
</comment>
<evidence type="ECO:0000256" key="11">
    <source>
        <dbReference type="ARBA" id="ARBA00023136"/>
    </source>
</evidence>
<dbReference type="InterPro" id="IPR020937">
    <property type="entry name" value="SecA_CS"/>
</dbReference>
<sequence>MASLKGIFRNLLDRPGGVPLTPYQKVVKAAGERAERVKELAELPRPGMDDLAGFCAVAREAADRTLGLRPYDVQLLGTLALLDGKVAEMATGEGKTLSGAMAAAGYALQGKRVHVISVNDYLARRDAEWMAPFYEALGVSVGWIDQNSTPEERRAAYAKDVTYGPVSEIGFDVLRDRLRTDAAEIIVPAPEVAVIDEADSVLVDEARVPLVMAGAADPGDAVPEMAALVRQLVRGYHYEIDEQARNVYLTQKGADSVENLLGVELYDENEPGALIELNLALHAHALLTRDVDYIVRDGKVQLINPSRGRVAVLQRWPNGLQAAVEAKEALPPSEKGEILDSITVQGLIRRYPQICGMTGTAVAVSEQLGEFYGLKVAVIPPNRPCVRNDEPDRVYPTGPDKDAALVEEIQEVHATGRPILIGTLDVAESENLAKLLQRRGMEPVVLNAKNDAEEASIIARAGERDAITVSTQMAGRGTDIRLGDGVAELGGLYVIGSGRHASSRLDDQLRGRAGRQGDPGGSVFFVSMQDDLITQFVPDERPPAADPDGIVRHRRGAYLVGHAQRVAEGVNLEIHRNTWRYTRLLEQQRELILEWRDKVLHGDAASRALEKADPGRWAELPEDTRDETARQIVLHAIDTCWTEHLAFLQDLREGIHLRALGRMSPVDEFHREAVAEYKALLAEVERRSLEAFESPEPDLKRPSATWTYLVQDNPFGTEWDRILRRVKNAARRG</sequence>
<evidence type="ECO:0000259" key="15">
    <source>
        <dbReference type="PROSITE" id="PS51196"/>
    </source>
</evidence>
<proteinExistence type="inferred from homology"/>
<evidence type="ECO:0000256" key="5">
    <source>
        <dbReference type="ARBA" id="ARBA00022490"/>
    </source>
</evidence>
<dbReference type="InterPro" id="IPR011130">
    <property type="entry name" value="SecA_preprotein_X-link_dom"/>
</dbReference>
<dbReference type="PROSITE" id="PS51194">
    <property type="entry name" value="HELICASE_CTER"/>
    <property type="match status" value="1"/>
</dbReference>
<comment type="subunit">
    <text evidence="12">Monomer and homodimer. Part of the essential Sec protein translocation apparatus which comprises SecA, SecYEG and auxiliary proteins SecDF. Other proteins may also be involved.</text>
</comment>
<keyword evidence="11 12" id="KW-0472">Membrane</keyword>
<evidence type="ECO:0000259" key="14">
    <source>
        <dbReference type="PROSITE" id="PS51194"/>
    </source>
</evidence>
<dbReference type="InterPro" id="IPR026389">
    <property type="entry name" value="SecA_Actinobact-type"/>
</dbReference>
<dbReference type="EC" id="7.4.2.8" evidence="12"/>
<keyword evidence="4 12" id="KW-1003">Cell membrane</keyword>
<evidence type="ECO:0000256" key="9">
    <source>
        <dbReference type="ARBA" id="ARBA00022967"/>
    </source>
</evidence>
<dbReference type="HAMAP" id="MF_01382">
    <property type="entry name" value="SecA"/>
    <property type="match status" value="1"/>
</dbReference>
<evidence type="ECO:0000256" key="6">
    <source>
        <dbReference type="ARBA" id="ARBA00022741"/>
    </source>
</evidence>
<evidence type="ECO:0000256" key="12">
    <source>
        <dbReference type="HAMAP-Rule" id="MF_01382"/>
    </source>
</evidence>
<dbReference type="InterPro" id="IPR014018">
    <property type="entry name" value="SecA_motor_DEAD"/>
</dbReference>
<dbReference type="Gene3D" id="1.10.3060.10">
    <property type="entry name" value="Helical scaffold and wing domains of SecA"/>
    <property type="match status" value="1"/>
</dbReference>
<comment type="caution">
    <text evidence="16">The sequence shown here is derived from an EMBL/GenBank/DDBJ whole genome shotgun (WGS) entry which is preliminary data.</text>
</comment>
<dbReference type="InterPro" id="IPR001650">
    <property type="entry name" value="Helicase_C-like"/>
</dbReference>
<comment type="catalytic activity">
    <reaction evidence="12">
        <text>ATP + H2O + cellular proteinSide 1 = ADP + phosphate + cellular proteinSide 2.</text>
        <dbReference type="EC" id="7.4.2.8"/>
    </reaction>
</comment>
<keyword evidence="10 12" id="KW-0811">Translocation</keyword>
<comment type="similarity">
    <text evidence="2 12">Belongs to the SecA family.</text>
</comment>
<dbReference type="PROSITE" id="PS51196">
    <property type="entry name" value="SECA_MOTOR_DEAD"/>
    <property type="match status" value="1"/>
</dbReference>
<keyword evidence="5 12" id="KW-0963">Cytoplasm</keyword>
<accession>A0ABT0FJV9</accession>
<dbReference type="InterPro" id="IPR011115">
    <property type="entry name" value="SecA_DEAD"/>
</dbReference>
<feature type="binding site" evidence="12">
    <location>
        <position position="479"/>
    </location>
    <ligand>
        <name>ATP</name>
        <dbReference type="ChEBI" id="CHEBI:30616"/>
    </ligand>
</feature>
<feature type="domain" description="SecA family profile" evidence="15">
    <location>
        <begin position="1"/>
        <end position="557"/>
    </location>
</feature>
<evidence type="ECO:0000256" key="7">
    <source>
        <dbReference type="ARBA" id="ARBA00022840"/>
    </source>
</evidence>
<keyword evidence="9 12" id="KW-1278">Translocase</keyword>
<dbReference type="CDD" id="cd17928">
    <property type="entry name" value="DEXDc_SecA"/>
    <property type="match status" value="1"/>
</dbReference>
<dbReference type="RefSeq" id="WP_242376075.1">
    <property type="nucleotide sequence ID" value="NZ_JAKRKC020000001.1"/>
</dbReference>
<organism evidence="16 17">
    <name type="scientific">Actinomadura luzonensis</name>
    <dbReference type="NCBI Taxonomy" id="2805427"/>
    <lineage>
        <taxon>Bacteria</taxon>
        <taxon>Bacillati</taxon>
        <taxon>Actinomycetota</taxon>
        <taxon>Actinomycetes</taxon>
        <taxon>Streptosporangiales</taxon>
        <taxon>Thermomonosporaceae</taxon>
        <taxon>Actinomadura</taxon>
    </lineage>
</organism>
<feature type="binding site" evidence="12">
    <location>
        <begin position="92"/>
        <end position="96"/>
    </location>
    <ligand>
        <name>ATP</name>
        <dbReference type="ChEBI" id="CHEBI:30616"/>
    </ligand>
</feature>
<dbReference type="Proteomes" id="UP001317259">
    <property type="component" value="Unassembled WGS sequence"/>
</dbReference>
<dbReference type="InterPro" id="IPR027417">
    <property type="entry name" value="P-loop_NTPase"/>
</dbReference>
<evidence type="ECO:0000256" key="1">
    <source>
        <dbReference type="ARBA" id="ARBA00004170"/>
    </source>
</evidence>
<dbReference type="PANTHER" id="PTHR30612">
    <property type="entry name" value="SECA INNER MEMBRANE COMPONENT OF SEC PROTEIN SECRETION SYSTEM"/>
    <property type="match status" value="1"/>
</dbReference>
<dbReference type="PROSITE" id="PS51192">
    <property type="entry name" value="HELICASE_ATP_BIND_1"/>
    <property type="match status" value="1"/>
</dbReference>
<comment type="subcellular location">
    <subcellularLocation>
        <location evidence="12">Cell membrane</location>
        <topology evidence="12">Peripheral membrane protein</topology>
        <orientation evidence="12">Cytoplasmic side</orientation>
    </subcellularLocation>
    <subcellularLocation>
        <location evidence="12">Cytoplasm</location>
    </subcellularLocation>
    <subcellularLocation>
        <location evidence="1">Membrane</location>
        <topology evidence="1">Peripheral membrane protein</topology>
    </subcellularLocation>
    <text evidence="12">Distribution is 50-50.</text>
</comment>
<dbReference type="PROSITE" id="PS01312">
    <property type="entry name" value="SECA"/>
    <property type="match status" value="1"/>
</dbReference>
<evidence type="ECO:0000256" key="4">
    <source>
        <dbReference type="ARBA" id="ARBA00022475"/>
    </source>
</evidence>
<dbReference type="SUPFAM" id="SSF52540">
    <property type="entry name" value="P-loop containing nucleoside triphosphate hydrolases"/>
    <property type="match status" value="2"/>
</dbReference>
<evidence type="ECO:0000256" key="8">
    <source>
        <dbReference type="ARBA" id="ARBA00022927"/>
    </source>
</evidence>
<dbReference type="NCBIfam" id="TIGR04221">
    <property type="entry name" value="SecA2_Mycobac"/>
    <property type="match status" value="1"/>
</dbReference>
<dbReference type="PRINTS" id="PR00906">
    <property type="entry name" value="SECA"/>
</dbReference>
<dbReference type="Pfam" id="PF21090">
    <property type="entry name" value="P-loop_SecA"/>
    <property type="match status" value="2"/>
</dbReference>
<evidence type="ECO:0000256" key="2">
    <source>
        <dbReference type="ARBA" id="ARBA00007650"/>
    </source>
</evidence>
<feature type="binding site" evidence="12">
    <location>
        <position position="74"/>
    </location>
    <ligand>
        <name>ATP</name>
        <dbReference type="ChEBI" id="CHEBI:30616"/>
    </ligand>
</feature>
<evidence type="ECO:0000259" key="13">
    <source>
        <dbReference type="PROSITE" id="PS51192"/>
    </source>
</evidence>
<evidence type="ECO:0000313" key="16">
    <source>
        <dbReference type="EMBL" id="MCK2212607.1"/>
    </source>
</evidence>
<reference evidence="16 17" key="1">
    <citation type="submission" date="2022-04" db="EMBL/GenBank/DDBJ databases">
        <title>Genome draft of Actinomadura sp. ATCC 31491.</title>
        <authorList>
            <person name="Shi X."/>
            <person name="Du Y."/>
        </authorList>
    </citation>
    <scope>NUCLEOTIDE SEQUENCE [LARGE SCALE GENOMIC DNA]</scope>
    <source>
        <strain evidence="16 17">ATCC 31491</strain>
    </source>
</reference>
<dbReference type="Pfam" id="PF01043">
    <property type="entry name" value="SecA_PP_bind"/>
    <property type="match status" value="1"/>
</dbReference>
<keyword evidence="8 12" id="KW-0653">Protein transport</keyword>
<dbReference type="Pfam" id="PF07516">
    <property type="entry name" value="SecA_SW"/>
    <property type="match status" value="1"/>
</dbReference>
<dbReference type="InterPro" id="IPR044722">
    <property type="entry name" value="SecA_SF2_C"/>
</dbReference>
<dbReference type="Gene3D" id="3.90.1440.10">
    <property type="entry name" value="SecA, preprotein cross-linking domain"/>
    <property type="match status" value="1"/>
</dbReference>
<dbReference type="SUPFAM" id="SSF81886">
    <property type="entry name" value="Helical scaffold and wing domains of SecA"/>
    <property type="match status" value="1"/>
</dbReference>
<dbReference type="InterPro" id="IPR000185">
    <property type="entry name" value="SecA"/>
</dbReference>
<feature type="domain" description="Helicase C-terminal" evidence="14">
    <location>
        <begin position="404"/>
        <end position="558"/>
    </location>
</feature>
<dbReference type="InterPro" id="IPR036266">
    <property type="entry name" value="SecA_Wing/Scaffold_sf"/>
</dbReference>
<dbReference type="SUPFAM" id="SSF81767">
    <property type="entry name" value="Pre-protein crosslinking domain of SecA"/>
    <property type="match status" value="1"/>
</dbReference>
<evidence type="ECO:0000313" key="17">
    <source>
        <dbReference type="Proteomes" id="UP001317259"/>
    </source>
</evidence>
<dbReference type="SMART" id="SM00958">
    <property type="entry name" value="SecA_PP_bind"/>
    <property type="match status" value="1"/>
</dbReference>